<dbReference type="KEGG" id="gcr:GcLGCM259_1166"/>
<dbReference type="Pfam" id="PF01757">
    <property type="entry name" value="Acyl_transf_3"/>
    <property type="match status" value="1"/>
</dbReference>
<proteinExistence type="predicted"/>
<dbReference type="InterPro" id="IPR002656">
    <property type="entry name" value="Acyl_transf_3_dom"/>
</dbReference>
<dbReference type="RefSeq" id="WP_138926051.1">
    <property type="nucleotide sequence ID" value="NZ_CP034412.1"/>
</dbReference>
<evidence type="ECO:0000313" key="4">
    <source>
        <dbReference type="Proteomes" id="UP000307000"/>
    </source>
</evidence>
<feature type="transmembrane region" description="Helical" evidence="1">
    <location>
        <begin position="240"/>
        <end position="273"/>
    </location>
</feature>
<feature type="domain" description="Acyltransferase 3" evidence="2">
    <location>
        <begin position="18"/>
        <end position="335"/>
    </location>
</feature>
<dbReference type="EMBL" id="CP034412">
    <property type="protein sequence ID" value="QCY46907.1"/>
    <property type="molecule type" value="Genomic_DNA"/>
</dbReference>
<evidence type="ECO:0000259" key="2">
    <source>
        <dbReference type="Pfam" id="PF01757"/>
    </source>
</evidence>
<dbReference type="PANTHER" id="PTHR23028:SF53">
    <property type="entry name" value="ACYL_TRANSF_3 DOMAIN-CONTAINING PROTEIN"/>
    <property type="match status" value="1"/>
</dbReference>
<feature type="transmembrane region" description="Helical" evidence="1">
    <location>
        <begin position="317"/>
        <end position="340"/>
    </location>
</feature>
<evidence type="ECO:0000256" key="1">
    <source>
        <dbReference type="SAM" id="Phobius"/>
    </source>
</evidence>
<dbReference type="GO" id="GO:0016020">
    <property type="term" value="C:membrane"/>
    <property type="evidence" value="ECO:0007669"/>
    <property type="project" value="TreeGrafter"/>
</dbReference>
<reference evidence="3 4" key="1">
    <citation type="submission" date="2018-12" db="EMBL/GenBank/DDBJ databases">
        <title>Complete Genome Sequence of Glutamicibacter creatinolyticus strain LGCM259,isolated from an abscess of a 12-year-old mare in Italy.</title>
        <authorList>
            <person name="Santos R.G."/>
            <person name="Silva A.L."/>
            <person name="Seyffert N."/>
            <person name="Castro T.L.P."/>
            <person name="Attili A.R."/>
            <person name="Rifici C."/>
            <person name="Mazzullo G."/>
            <person name="Brenig B."/>
            <person name="Venanzi F."/>
            <person name="Azevedo V."/>
        </authorList>
    </citation>
    <scope>NUCLEOTIDE SEQUENCE [LARGE SCALE GENOMIC DNA]</scope>
    <source>
        <strain evidence="3 4">LGCM 259</strain>
    </source>
</reference>
<dbReference type="InterPro" id="IPR050879">
    <property type="entry name" value="Acyltransferase_3"/>
</dbReference>
<dbReference type="GO" id="GO:0009103">
    <property type="term" value="P:lipopolysaccharide biosynthetic process"/>
    <property type="evidence" value="ECO:0007669"/>
    <property type="project" value="TreeGrafter"/>
</dbReference>
<keyword evidence="1" id="KW-0812">Transmembrane</keyword>
<keyword evidence="1" id="KW-1133">Transmembrane helix</keyword>
<accession>A0A5B7WSC7</accession>
<dbReference type="AlphaFoldDB" id="A0A5B7WSC7"/>
<gene>
    <name evidence="3" type="ORF">GcLGCM259_1166</name>
</gene>
<feature type="transmembrane region" description="Helical" evidence="1">
    <location>
        <begin position="285"/>
        <end position="305"/>
    </location>
</feature>
<feature type="transmembrane region" description="Helical" evidence="1">
    <location>
        <begin position="199"/>
        <end position="220"/>
    </location>
</feature>
<feature type="transmembrane region" description="Helical" evidence="1">
    <location>
        <begin position="87"/>
        <end position="108"/>
    </location>
</feature>
<name>A0A5B7WSC7_9MICC</name>
<feature type="transmembrane region" description="Helical" evidence="1">
    <location>
        <begin position="47"/>
        <end position="67"/>
    </location>
</feature>
<feature type="transmembrane region" description="Helical" evidence="1">
    <location>
        <begin position="163"/>
        <end position="187"/>
    </location>
</feature>
<feature type="transmembrane region" description="Helical" evidence="1">
    <location>
        <begin position="21"/>
        <end position="41"/>
    </location>
</feature>
<sequence>MQQENFYEDFIRKKRFGALDGLRAFSVVAVIWHHVSGVNYIPQLNQGFRGVDLFLAISGFLITSLLIRERSRTGKISLKNFYIRRSLRIFPLYYSVLAMYCLLVALTLSGTTKGQAFWDNLPAFLTYTSNWFVDLTKGEEGATFYFAWSLATEEQFYLLWPPLLILLITLFLRVTPGIYAAIALTLLQVAASFVGEQNLLLTILINLSPAIMMASAAAIIVHQPAAFRITYRLLGGRWTALPLAILLLAVIAADAPSLLIHTLMVLLAVTLCIREETILHPLLQLRLLTFIGAISYGMYLMHMLAANVVRRVLGHEVGIDIFIGATLLVTLAAYVSFRFFESPILRHTNRFRHNPDPAPVPAAKTATIAVKGRRRRMRT</sequence>
<organism evidence="3 4">
    <name type="scientific">Glutamicibacter creatinolyticus</name>
    <dbReference type="NCBI Taxonomy" id="162496"/>
    <lineage>
        <taxon>Bacteria</taxon>
        <taxon>Bacillati</taxon>
        <taxon>Actinomycetota</taxon>
        <taxon>Actinomycetes</taxon>
        <taxon>Micrococcales</taxon>
        <taxon>Micrococcaceae</taxon>
        <taxon>Glutamicibacter</taxon>
    </lineage>
</organism>
<keyword evidence="4" id="KW-1185">Reference proteome</keyword>
<protein>
    <recommendedName>
        <fullName evidence="2">Acyltransferase 3 domain-containing protein</fullName>
    </recommendedName>
</protein>
<evidence type="ECO:0000313" key="3">
    <source>
        <dbReference type="EMBL" id="QCY46907.1"/>
    </source>
</evidence>
<keyword evidence="1" id="KW-0472">Membrane</keyword>
<dbReference type="Proteomes" id="UP000307000">
    <property type="component" value="Chromosome"/>
</dbReference>
<dbReference type="PANTHER" id="PTHR23028">
    <property type="entry name" value="ACETYLTRANSFERASE"/>
    <property type="match status" value="1"/>
</dbReference>
<dbReference type="GO" id="GO:0016747">
    <property type="term" value="F:acyltransferase activity, transferring groups other than amino-acyl groups"/>
    <property type="evidence" value="ECO:0007669"/>
    <property type="project" value="InterPro"/>
</dbReference>